<feature type="non-terminal residue" evidence="2">
    <location>
        <position position="1"/>
    </location>
</feature>
<organism evidence="2 3">
    <name type="scientific">Parasponia andersonii</name>
    <name type="common">Sponia andersonii</name>
    <dbReference type="NCBI Taxonomy" id="3476"/>
    <lineage>
        <taxon>Eukaryota</taxon>
        <taxon>Viridiplantae</taxon>
        <taxon>Streptophyta</taxon>
        <taxon>Embryophyta</taxon>
        <taxon>Tracheophyta</taxon>
        <taxon>Spermatophyta</taxon>
        <taxon>Magnoliopsida</taxon>
        <taxon>eudicotyledons</taxon>
        <taxon>Gunneridae</taxon>
        <taxon>Pentapetalae</taxon>
        <taxon>rosids</taxon>
        <taxon>fabids</taxon>
        <taxon>Rosales</taxon>
        <taxon>Cannabaceae</taxon>
        <taxon>Parasponia</taxon>
    </lineage>
</organism>
<name>A0A2P5CSI7_PARAD</name>
<proteinExistence type="predicted"/>
<evidence type="ECO:0000256" key="1">
    <source>
        <dbReference type="SAM" id="SignalP"/>
    </source>
</evidence>
<evidence type="ECO:0000313" key="3">
    <source>
        <dbReference type="Proteomes" id="UP000237105"/>
    </source>
</evidence>
<gene>
    <name evidence="2" type="ORF">PanWU01x14_127720</name>
</gene>
<comment type="caution">
    <text evidence="2">The sequence shown here is derived from an EMBL/GenBank/DDBJ whole genome shotgun (WGS) entry which is preliminary data.</text>
</comment>
<keyword evidence="3" id="KW-1185">Reference proteome</keyword>
<sequence length="80" mass="8771">APFCHRPQLLSLVTWPFALITASHQIEPLGPQPASCHMDKPEGREGDAILGIFGPNQLPLAMFLPPHRHVSLPLTSPNLF</sequence>
<keyword evidence="1" id="KW-0732">Signal</keyword>
<feature type="signal peptide" evidence="1">
    <location>
        <begin position="1"/>
        <end position="25"/>
    </location>
</feature>
<feature type="chain" id="PRO_5015149501" evidence="1">
    <location>
        <begin position="26"/>
        <end position="80"/>
    </location>
</feature>
<dbReference type="AlphaFoldDB" id="A0A2P5CSI7"/>
<reference evidence="3" key="1">
    <citation type="submission" date="2016-06" db="EMBL/GenBank/DDBJ databases">
        <title>Parallel loss of symbiosis genes in relatives of nitrogen-fixing non-legume Parasponia.</title>
        <authorList>
            <person name="Van Velzen R."/>
            <person name="Holmer R."/>
            <person name="Bu F."/>
            <person name="Rutten L."/>
            <person name="Van Zeijl A."/>
            <person name="Liu W."/>
            <person name="Santuari L."/>
            <person name="Cao Q."/>
            <person name="Sharma T."/>
            <person name="Shen D."/>
            <person name="Roswanjaya Y."/>
            <person name="Wardhani T."/>
            <person name="Kalhor M.S."/>
            <person name="Jansen J."/>
            <person name="Van den Hoogen J."/>
            <person name="Gungor B."/>
            <person name="Hartog M."/>
            <person name="Hontelez J."/>
            <person name="Verver J."/>
            <person name="Yang W.-C."/>
            <person name="Schijlen E."/>
            <person name="Repin R."/>
            <person name="Schilthuizen M."/>
            <person name="Schranz E."/>
            <person name="Heidstra R."/>
            <person name="Miyata K."/>
            <person name="Fedorova E."/>
            <person name="Kohlen W."/>
            <person name="Bisseling T."/>
            <person name="Smit S."/>
            <person name="Geurts R."/>
        </authorList>
    </citation>
    <scope>NUCLEOTIDE SEQUENCE [LARGE SCALE GENOMIC DNA]</scope>
    <source>
        <strain evidence="3">cv. WU1-14</strain>
    </source>
</reference>
<accession>A0A2P5CSI7</accession>
<protein>
    <submittedName>
        <fullName evidence="2">Uncharacterized protein</fullName>
    </submittedName>
</protein>
<evidence type="ECO:0000313" key="2">
    <source>
        <dbReference type="EMBL" id="PON64005.1"/>
    </source>
</evidence>
<dbReference type="Proteomes" id="UP000237105">
    <property type="component" value="Unassembled WGS sequence"/>
</dbReference>
<dbReference type="EMBL" id="JXTB01000099">
    <property type="protein sequence ID" value="PON64005.1"/>
    <property type="molecule type" value="Genomic_DNA"/>
</dbReference>